<evidence type="ECO:0000313" key="3">
    <source>
        <dbReference type="Proteomes" id="UP000029052"/>
    </source>
</evidence>
<dbReference type="InterPro" id="IPR029058">
    <property type="entry name" value="AB_hydrolase_fold"/>
</dbReference>
<gene>
    <name evidence="2" type="ORF">BMAGN_0671</name>
</gene>
<dbReference type="InterPro" id="IPR012908">
    <property type="entry name" value="PGAP1-ab_dom-like"/>
</dbReference>
<organism evidence="2 3">
    <name type="scientific">Bifidobacterium magnum</name>
    <dbReference type="NCBI Taxonomy" id="1692"/>
    <lineage>
        <taxon>Bacteria</taxon>
        <taxon>Bacillati</taxon>
        <taxon>Actinomycetota</taxon>
        <taxon>Actinomycetes</taxon>
        <taxon>Bifidobacteriales</taxon>
        <taxon>Bifidobacteriaceae</taxon>
        <taxon>Bifidobacterium</taxon>
    </lineage>
</organism>
<dbReference type="SUPFAM" id="SSF53474">
    <property type="entry name" value="alpha/beta-Hydrolases"/>
    <property type="match status" value="1"/>
</dbReference>
<dbReference type="EMBL" id="JGZB01000003">
    <property type="protein sequence ID" value="KFI68798.1"/>
    <property type="molecule type" value="Genomic_DNA"/>
</dbReference>
<sequence>MPYVTSTITGGSRYSVAEEQYFYVAARTLVDRADRLAAAATAWGRAQITVSSQQSRLQWCAAANPSASPLPSPNIAADASGQTLAATAAMSHVSLDLPSLVSVCGRLAADLRRDASQLRSLADKLIRAHGLYADAESANRRVITELVELFARRHPLPALALTGVFAVGGLVYGMVNEGGINVVHALNATTWAQEGLMSGVGSLVTKAPLLGAVGTTDEVNMGAAAIGHVSATIKNLWQGDALTVRQVTPSREVVGSTSSISGALSDLHSLGTARLRGEDDAGLEYGTIAISQYRKDDGTDAWLVTIPGTDGKRDSPFGWEQNVELMSASAEQRKRADSARMVREAMERAGVRPGDHVSLIGHSQGGIVAAAIAADAQDTYVVDHVVTAGSPIANHPIPERTWVTSIEMEDELVAALDGAANPAIPTWLTVRGSLTTSDDESANGVEVATTSDRYEITHWLEYHQAAYEDATRLGNKGVGEHEEHFRHSIDGTYMGTTYWQGRMGGRERPAYE</sequence>
<comment type="caution">
    <text evidence="2">The sequence shown here is derived from an EMBL/GenBank/DDBJ whole genome shotgun (WGS) entry which is preliminary data.</text>
</comment>
<evidence type="ECO:0000313" key="2">
    <source>
        <dbReference type="EMBL" id="KFI68798.1"/>
    </source>
</evidence>
<dbReference type="RefSeq" id="WP_022859262.1">
    <property type="nucleotide sequence ID" value="NZ_JGZB01000003.1"/>
</dbReference>
<name>A0A087BCP8_9BIFI</name>
<dbReference type="Gene3D" id="3.40.50.1820">
    <property type="entry name" value="alpha/beta hydrolase"/>
    <property type="match status" value="1"/>
</dbReference>
<dbReference type="STRING" id="1692.BMAGN_0671"/>
<reference evidence="2 3" key="1">
    <citation type="submission" date="2014-03" db="EMBL/GenBank/DDBJ databases">
        <title>Genomics of Bifidobacteria.</title>
        <authorList>
            <person name="Ventura M."/>
            <person name="Milani C."/>
            <person name="Lugli G.A."/>
        </authorList>
    </citation>
    <scope>NUCLEOTIDE SEQUENCE [LARGE SCALE GENOMIC DNA]</scope>
    <source>
        <strain evidence="2 3">LMG 11591</strain>
    </source>
</reference>
<feature type="domain" description="GPI inositol-deacylase PGAP1-like alpha/beta" evidence="1">
    <location>
        <begin position="350"/>
        <end position="398"/>
    </location>
</feature>
<dbReference type="Pfam" id="PF07819">
    <property type="entry name" value="PGAP1"/>
    <property type="match status" value="1"/>
</dbReference>
<protein>
    <recommendedName>
        <fullName evidence="1">GPI inositol-deacylase PGAP1-like alpha/beta domain-containing protein</fullName>
    </recommendedName>
</protein>
<dbReference type="Proteomes" id="UP000029052">
    <property type="component" value="Unassembled WGS sequence"/>
</dbReference>
<proteinExistence type="predicted"/>
<dbReference type="eggNOG" id="COG1075">
    <property type="taxonomic scope" value="Bacteria"/>
</dbReference>
<keyword evidence="3" id="KW-1185">Reference proteome</keyword>
<dbReference type="GO" id="GO:0016788">
    <property type="term" value="F:hydrolase activity, acting on ester bonds"/>
    <property type="evidence" value="ECO:0007669"/>
    <property type="project" value="InterPro"/>
</dbReference>
<dbReference type="AlphaFoldDB" id="A0A087BCP8"/>
<accession>A0A087BCP8</accession>
<evidence type="ECO:0000259" key="1">
    <source>
        <dbReference type="Pfam" id="PF07819"/>
    </source>
</evidence>